<dbReference type="InterPro" id="IPR055348">
    <property type="entry name" value="DctQ"/>
</dbReference>
<keyword evidence="7 9" id="KW-0472">Membrane</keyword>
<keyword evidence="12" id="KW-1185">Reference proteome</keyword>
<evidence type="ECO:0000256" key="4">
    <source>
        <dbReference type="ARBA" id="ARBA00022519"/>
    </source>
</evidence>
<sequence length="166" mass="18771">MQLLRRIALALDTALETFALLALLSMILIVTMTVFTRKLFNFVFFWSEEVTLLLLVWFAFMGIAIGFREGLHLAMDTITGLFPKWLNKGLDKLIQLSTFAFGLYLIIQGWDFTVLMHESTLAATKLPNSMLYAVMPVTGFMVCAYSALQFFGVDTKRHQGLEEGAE</sequence>
<dbReference type="OrthoDB" id="49066at2"/>
<dbReference type="InterPro" id="IPR007387">
    <property type="entry name" value="TRAP_DctQ"/>
</dbReference>
<reference evidence="12" key="1">
    <citation type="submission" date="2016-10" db="EMBL/GenBank/DDBJ databases">
        <authorList>
            <person name="Varghese N."/>
            <person name="Submissions S."/>
        </authorList>
    </citation>
    <scope>NUCLEOTIDE SEQUENCE [LARGE SCALE GENOMIC DNA]</scope>
    <source>
        <strain evidence="12">DSM 23256</strain>
    </source>
</reference>
<evidence type="ECO:0000256" key="9">
    <source>
        <dbReference type="SAM" id="Phobius"/>
    </source>
</evidence>
<keyword evidence="6 9" id="KW-1133">Transmembrane helix</keyword>
<evidence type="ECO:0000259" key="10">
    <source>
        <dbReference type="Pfam" id="PF04290"/>
    </source>
</evidence>
<comment type="similarity">
    <text evidence="8">Belongs to the TRAP transporter small permease family.</text>
</comment>
<evidence type="ECO:0000256" key="6">
    <source>
        <dbReference type="ARBA" id="ARBA00022989"/>
    </source>
</evidence>
<evidence type="ECO:0000256" key="2">
    <source>
        <dbReference type="ARBA" id="ARBA00022448"/>
    </source>
</evidence>
<evidence type="ECO:0000256" key="7">
    <source>
        <dbReference type="ARBA" id="ARBA00023136"/>
    </source>
</evidence>
<evidence type="ECO:0000313" key="11">
    <source>
        <dbReference type="EMBL" id="SDF82633.1"/>
    </source>
</evidence>
<protein>
    <submittedName>
        <fullName evidence="11">TRAP-type C4-dicarboxylate transport system, small permease component</fullName>
    </submittedName>
</protein>
<dbReference type="Pfam" id="PF04290">
    <property type="entry name" value="DctQ"/>
    <property type="match status" value="1"/>
</dbReference>
<keyword evidence="2" id="KW-0813">Transport</keyword>
<comment type="subcellular location">
    <subcellularLocation>
        <location evidence="1">Cell inner membrane</location>
        <topology evidence="1">Multi-pass membrane protein</topology>
    </subcellularLocation>
</comment>
<dbReference type="PANTHER" id="PTHR35011:SF11">
    <property type="entry name" value="TRAP TRANSPORTER SMALL PERMEASE PROTEIN"/>
    <property type="match status" value="1"/>
</dbReference>
<evidence type="ECO:0000256" key="5">
    <source>
        <dbReference type="ARBA" id="ARBA00022692"/>
    </source>
</evidence>
<dbReference type="RefSeq" id="WP_093692027.1">
    <property type="nucleotide sequence ID" value="NZ_FNBU01000033.1"/>
</dbReference>
<name>A0A1G7P8N9_9FIRM</name>
<organism evidence="11 12">
    <name type="scientific">Sporolituus thermophilus DSM 23256</name>
    <dbReference type="NCBI Taxonomy" id="1123285"/>
    <lineage>
        <taxon>Bacteria</taxon>
        <taxon>Bacillati</taxon>
        <taxon>Bacillota</taxon>
        <taxon>Negativicutes</taxon>
        <taxon>Selenomonadales</taxon>
        <taxon>Sporomusaceae</taxon>
        <taxon>Sporolituus</taxon>
    </lineage>
</organism>
<feature type="transmembrane region" description="Helical" evidence="9">
    <location>
        <begin position="7"/>
        <end position="30"/>
    </location>
</feature>
<dbReference type="GO" id="GO:0022857">
    <property type="term" value="F:transmembrane transporter activity"/>
    <property type="evidence" value="ECO:0007669"/>
    <property type="project" value="TreeGrafter"/>
</dbReference>
<gene>
    <name evidence="11" type="ORF">SAMN05660235_02874</name>
</gene>
<keyword evidence="3" id="KW-1003">Cell membrane</keyword>
<dbReference type="GO" id="GO:0005886">
    <property type="term" value="C:plasma membrane"/>
    <property type="evidence" value="ECO:0007669"/>
    <property type="project" value="UniProtKB-SubCell"/>
</dbReference>
<evidence type="ECO:0000256" key="1">
    <source>
        <dbReference type="ARBA" id="ARBA00004429"/>
    </source>
</evidence>
<dbReference type="Proteomes" id="UP000243333">
    <property type="component" value="Unassembled WGS sequence"/>
</dbReference>
<evidence type="ECO:0000313" key="12">
    <source>
        <dbReference type="Proteomes" id="UP000243333"/>
    </source>
</evidence>
<keyword evidence="4" id="KW-0997">Cell inner membrane</keyword>
<dbReference type="EMBL" id="FNBU01000033">
    <property type="protein sequence ID" value="SDF82633.1"/>
    <property type="molecule type" value="Genomic_DNA"/>
</dbReference>
<evidence type="ECO:0000256" key="8">
    <source>
        <dbReference type="ARBA" id="ARBA00038436"/>
    </source>
</evidence>
<dbReference type="PANTHER" id="PTHR35011">
    <property type="entry name" value="2,3-DIKETO-L-GULONATE TRAP TRANSPORTER SMALL PERMEASE PROTEIN YIAM"/>
    <property type="match status" value="1"/>
</dbReference>
<keyword evidence="5 9" id="KW-0812">Transmembrane</keyword>
<proteinExistence type="inferred from homology"/>
<evidence type="ECO:0000256" key="3">
    <source>
        <dbReference type="ARBA" id="ARBA00022475"/>
    </source>
</evidence>
<dbReference type="AlphaFoldDB" id="A0A1G7P8N9"/>
<feature type="transmembrane region" description="Helical" evidence="9">
    <location>
        <begin position="130"/>
        <end position="148"/>
    </location>
</feature>
<feature type="transmembrane region" description="Helical" evidence="9">
    <location>
        <begin position="50"/>
        <end position="67"/>
    </location>
</feature>
<dbReference type="STRING" id="1123285.SAMN05660235_02874"/>
<dbReference type="GO" id="GO:0015740">
    <property type="term" value="P:C4-dicarboxylate transport"/>
    <property type="evidence" value="ECO:0007669"/>
    <property type="project" value="TreeGrafter"/>
</dbReference>
<feature type="domain" description="Tripartite ATP-independent periplasmic transporters DctQ component" evidence="10">
    <location>
        <begin position="26"/>
        <end position="151"/>
    </location>
</feature>
<accession>A0A1G7P8N9</accession>
<feature type="transmembrane region" description="Helical" evidence="9">
    <location>
        <begin position="93"/>
        <end position="110"/>
    </location>
</feature>